<feature type="compositionally biased region" description="Basic and acidic residues" evidence="1">
    <location>
        <begin position="710"/>
        <end position="719"/>
    </location>
</feature>
<feature type="domain" description="FHA" evidence="2">
    <location>
        <begin position="122"/>
        <end position="172"/>
    </location>
</feature>
<reference evidence="3" key="1">
    <citation type="submission" date="2020-01" db="EMBL/GenBank/DDBJ databases">
        <title>Genome sequence of Kobresia littledalei, the first chromosome-level genome in the family Cyperaceae.</title>
        <authorList>
            <person name="Qu G."/>
        </authorList>
    </citation>
    <scope>NUCLEOTIDE SEQUENCE</scope>
    <source>
        <strain evidence="3">C.B.Clarke</strain>
        <tissue evidence="3">Leaf</tissue>
    </source>
</reference>
<proteinExistence type="predicted"/>
<feature type="region of interest" description="Disordered" evidence="1">
    <location>
        <begin position="343"/>
        <end position="398"/>
    </location>
</feature>
<feature type="region of interest" description="Disordered" evidence="1">
    <location>
        <begin position="488"/>
        <end position="609"/>
    </location>
</feature>
<evidence type="ECO:0000256" key="1">
    <source>
        <dbReference type="SAM" id="MobiDB-lite"/>
    </source>
</evidence>
<feature type="compositionally biased region" description="Pro residues" evidence="1">
    <location>
        <begin position="23"/>
        <end position="34"/>
    </location>
</feature>
<gene>
    <name evidence="3" type="ORF">FCM35_KLT02859</name>
</gene>
<comment type="caution">
    <text evidence="3">The sequence shown here is derived from an EMBL/GenBank/DDBJ whole genome shotgun (WGS) entry which is preliminary data.</text>
</comment>
<feature type="compositionally biased region" description="Acidic residues" evidence="1">
    <location>
        <begin position="364"/>
        <end position="376"/>
    </location>
</feature>
<dbReference type="InterPro" id="IPR050923">
    <property type="entry name" value="Cell_Proc_Reg/RNA_Proc"/>
</dbReference>
<organism evidence="3 4">
    <name type="scientific">Carex littledalei</name>
    <dbReference type="NCBI Taxonomy" id="544730"/>
    <lineage>
        <taxon>Eukaryota</taxon>
        <taxon>Viridiplantae</taxon>
        <taxon>Streptophyta</taxon>
        <taxon>Embryophyta</taxon>
        <taxon>Tracheophyta</taxon>
        <taxon>Spermatophyta</taxon>
        <taxon>Magnoliopsida</taxon>
        <taxon>Liliopsida</taxon>
        <taxon>Poales</taxon>
        <taxon>Cyperaceae</taxon>
        <taxon>Cyperoideae</taxon>
        <taxon>Cariceae</taxon>
        <taxon>Carex</taxon>
        <taxon>Carex subgen. Euthyceras</taxon>
    </lineage>
</organism>
<accession>A0A833VQT6</accession>
<protein>
    <submittedName>
        <fullName evidence="3">Kanadaptin-like protein</fullName>
    </submittedName>
</protein>
<evidence type="ECO:0000259" key="2">
    <source>
        <dbReference type="PROSITE" id="PS50006"/>
    </source>
</evidence>
<feature type="region of interest" description="Disordered" evidence="1">
    <location>
        <begin position="1"/>
        <end position="79"/>
    </location>
</feature>
<dbReference type="SMART" id="SM00240">
    <property type="entry name" value="FHA"/>
    <property type="match status" value="1"/>
</dbReference>
<dbReference type="PANTHER" id="PTHR23308">
    <property type="entry name" value="NUCLEAR INHIBITOR OF PROTEIN PHOSPHATASE-1"/>
    <property type="match status" value="1"/>
</dbReference>
<feature type="compositionally biased region" description="Basic and acidic residues" evidence="1">
    <location>
        <begin position="559"/>
        <end position="570"/>
    </location>
</feature>
<evidence type="ECO:0000313" key="4">
    <source>
        <dbReference type="Proteomes" id="UP000623129"/>
    </source>
</evidence>
<dbReference type="Gene3D" id="2.60.200.20">
    <property type="match status" value="1"/>
</dbReference>
<name>A0A833VQT6_9POAL</name>
<feature type="compositionally biased region" description="Polar residues" evidence="1">
    <location>
        <begin position="386"/>
        <end position="396"/>
    </location>
</feature>
<feature type="compositionally biased region" description="Pro residues" evidence="1">
    <location>
        <begin position="1"/>
        <end position="14"/>
    </location>
</feature>
<dbReference type="SUPFAM" id="SSF49879">
    <property type="entry name" value="SMAD/FHA domain"/>
    <property type="match status" value="1"/>
</dbReference>
<keyword evidence="4" id="KW-1185">Reference proteome</keyword>
<dbReference type="EMBL" id="SWLB01000012">
    <property type="protein sequence ID" value="KAF3331453.1"/>
    <property type="molecule type" value="Genomic_DNA"/>
</dbReference>
<dbReference type="PROSITE" id="PS50006">
    <property type="entry name" value="FHA_DOMAIN"/>
    <property type="match status" value="1"/>
</dbReference>
<dbReference type="Proteomes" id="UP000623129">
    <property type="component" value="Unassembled WGS sequence"/>
</dbReference>
<dbReference type="OrthoDB" id="444265at2759"/>
<dbReference type="AlphaFoldDB" id="A0A833VQT6"/>
<feature type="region of interest" description="Disordered" evidence="1">
    <location>
        <begin position="422"/>
        <end position="441"/>
    </location>
</feature>
<dbReference type="FunFam" id="2.60.200.20:FF:000053">
    <property type="entry name" value="Os06g0275900 protein"/>
    <property type="match status" value="1"/>
</dbReference>
<dbReference type="InterPro" id="IPR008984">
    <property type="entry name" value="SMAD_FHA_dom_sf"/>
</dbReference>
<sequence>MKAPMGPPPIPNPNPSSSSSSEPEPPPPAPPSDEPLPEEPSISDEPAAPLPDSDKEEPENPNAAPEFNDKPSVVRLSSQSARSQVPYTIPEWSEAPDQPFFFEVLKEGLIVENLDVSKKGAYLFGRTELCDFMLEHPTISRFHAVLQFKGHGEVFLFDLGSTHGTFINKNQVTKKEYTEIHVGDVIRFGMSTRLYVFQGPSDLMPPEGDLNKLREAKAARDERRDREESLARAKREASLAEGISWGMGEDAIEEDPEVDVDEITWQTFKGQLTERQEKTKSKIVKRIEKVAHMKKEIDAIRAKDINQGGLTQGQQTQIARNELRITELMEELDNLEETLNESIRESVGARSGKGAHGKKKGAFEEEEGVTSDEDDFYDRTKKKNKSSSGEQQTVETADSLLDKRDLIINEMEMIRKSLEDEKNQLASTGGGKNEDGDDLDAYMTGLSSQLVHEKVAQFEKEIADLQTELEKVTYLLKIADPIGDAAKKRELAKASQQSPSEKGPFKEPQKPTDPKTFKVPKKPVSTTQFKEPKRPDVTPVKEPKEPSDILKQEPINPPKKIEQEEKEKPASKFTLPKPQWLGATRIGTESEANEVQMESTETEESDSFVDYKDRKAVLLPQSGNVNEIEAARPGLIMRKRKEPVRSEDSSSGNKDTKATKTEPESSVADVVALLLKHERGYQALDELEDGDKMEKKSKREKRVLGPSRPDFLESSDHEAWVPPEGQTGDGRTKLNDRFGY</sequence>
<feature type="compositionally biased region" description="Basic and acidic residues" evidence="1">
    <location>
        <begin position="643"/>
        <end position="663"/>
    </location>
</feature>
<dbReference type="Pfam" id="PF00498">
    <property type="entry name" value="FHA"/>
    <property type="match status" value="1"/>
</dbReference>
<feature type="compositionally biased region" description="Basic and acidic residues" evidence="1">
    <location>
        <begin position="730"/>
        <end position="740"/>
    </location>
</feature>
<evidence type="ECO:0000313" key="3">
    <source>
        <dbReference type="EMBL" id="KAF3331453.1"/>
    </source>
</evidence>
<feature type="compositionally biased region" description="Basic and acidic residues" evidence="1">
    <location>
        <begin position="503"/>
        <end position="516"/>
    </location>
</feature>
<feature type="region of interest" description="Disordered" evidence="1">
    <location>
        <begin position="681"/>
        <end position="740"/>
    </location>
</feature>
<dbReference type="InterPro" id="IPR000253">
    <property type="entry name" value="FHA_dom"/>
</dbReference>
<dbReference type="CDD" id="cd22677">
    <property type="entry name" value="FHA_Kanadaptin"/>
    <property type="match status" value="1"/>
</dbReference>
<feature type="compositionally biased region" description="Basic and acidic residues" evidence="1">
    <location>
        <begin position="530"/>
        <end position="551"/>
    </location>
</feature>
<feature type="region of interest" description="Disordered" evidence="1">
    <location>
        <begin position="216"/>
        <end position="235"/>
    </location>
</feature>
<feature type="region of interest" description="Disordered" evidence="1">
    <location>
        <begin position="629"/>
        <end position="669"/>
    </location>
</feature>